<dbReference type="RefSeq" id="WP_229955016.1">
    <property type="nucleotide sequence ID" value="NZ_BAAAEM010000002.1"/>
</dbReference>
<sequence>MTAEAVNPGMFNIFHAKNVKNHSTGRKIDSCRRPFIAQSSPNAKVEIGWYGKEFTHDEVVPKGNVCEKI</sequence>
<accession>A0ABN1AFX1</accession>
<comment type="caution">
    <text evidence="1">The sequence shown here is derived from an EMBL/GenBank/DDBJ whole genome shotgun (WGS) entry which is preliminary data.</text>
</comment>
<protein>
    <submittedName>
        <fullName evidence="1">Uncharacterized protein</fullName>
    </submittedName>
</protein>
<organism evidence="1 2">
    <name type="scientific">Parasphingorhabdus litoris</name>
    <dbReference type="NCBI Taxonomy" id="394733"/>
    <lineage>
        <taxon>Bacteria</taxon>
        <taxon>Pseudomonadati</taxon>
        <taxon>Pseudomonadota</taxon>
        <taxon>Alphaproteobacteria</taxon>
        <taxon>Sphingomonadales</taxon>
        <taxon>Sphingomonadaceae</taxon>
        <taxon>Parasphingorhabdus</taxon>
    </lineage>
</organism>
<name>A0ABN1AFX1_9SPHN</name>
<gene>
    <name evidence="1" type="ORF">GCM10009096_16440</name>
</gene>
<keyword evidence="2" id="KW-1185">Reference proteome</keyword>
<reference evidence="1 2" key="1">
    <citation type="journal article" date="2019" name="Int. J. Syst. Evol. Microbiol.">
        <title>The Global Catalogue of Microorganisms (GCM) 10K type strain sequencing project: providing services to taxonomists for standard genome sequencing and annotation.</title>
        <authorList>
            <consortium name="The Broad Institute Genomics Platform"/>
            <consortium name="The Broad Institute Genome Sequencing Center for Infectious Disease"/>
            <person name="Wu L."/>
            <person name="Ma J."/>
        </authorList>
    </citation>
    <scope>NUCLEOTIDE SEQUENCE [LARGE SCALE GENOMIC DNA]</scope>
    <source>
        <strain evidence="1 2">JCM 14162</strain>
    </source>
</reference>
<proteinExistence type="predicted"/>
<evidence type="ECO:0000313" key="2">
    <source>
        <dbReference type="Proteomes" id="UP001500713"/>
    </source>
</evidence>
<evidence type="ECO:0000313" key="1">
    <source>
        <dbReference type="EMBL" id="GAA0475464.1"/>
    </source>
</evidence>
<dbReference type="EMBL" id="BAAAEM010000002">
    <property type="protein sequence ID" value="GAA0475464.1"/>
    <property type="molecule type" value="Genomic_DNA"/>
</dbReference>
<dbReference type="Proteomes" id="UP001500713">
    <property type="component" value="Unassembled WGS sequence"/>
</dbReference>